<comment type="similarity">
    <text evidence="1">Belongs to the UPF0098 family.</text>
</comment>
<sequence>MDLNSRPMALDPYQALPQLPTFTLTSTDMTAGGQMPTAQIAAGENLSPQLSWSGFPKETQSFLLTCFDPDAPTPSGFWHWLITDIPAEMTSLATGAGSSDLELDGPAFHLRNDGGGWSYMGAAPPKGDRPHRYIFAVHALDTETLELDEDASAAAANFQALFHSLARATLEVTYQNK</sequence>
<dbReference type="InterPro" id="IPR008914">
    <property type="entry name" value="PEBP"/>
</dbReference>
<evidence type="ECO:0000313" key="2">
    <source>
        <dbReference type="EMBL" id="MCG4618149.1"/>
    </source>
</evidence>
<organism evidence="2 3">
    <name type="scientific">Varibaculum cambriense</name>
    <dbReference type="NCBI Taxonomy" id="184870"/>
    <lineage>
        <taxon>Bacteria</taxon>
        <taxon>Bacillati</taxon>
        <taxon>Actinomycetota</taxon>
        <taxon>Actinomycetes</taxon>
        <taxon>Actinomycetales</taxon>
        <taxon>Actinomycetaceae</taxon>
        <taxon>Varibaculum</taxon>
    </lineage>
</organism>
<dbReference type="AlphaFoldDB" id="A0AAJ1BC31"/>
<proteinExistence type="inferred from homology"/>
<dbReference type="Proteomes" id="UP001200537">
    <property type="component" value="Unassembled WGS sequence"/>
</dbReference>
<comment type="caution">
    <text evidence="2">The sequence shown here is derived from an EMBL/GenBank/DDBJ whole genome shotgun (WGS) entry which is preliminary data.</text>
</comment>
<evidence type="ECO:0000256" key="1">
    <source>
        <dbReference type="ARBA" id="ARBA00007120"/>
    </source>
</evidence>
<reference evidence="2" key="1">
    <citation type="submission" date="2022-01" db="EMBL/GenBank/DDBJ databases">
        <title>Collection of gut derived symbiotic bacterial strains cultured from healthy donors.</title>
        <authorList>
            <person name="Lin H."/>
            <person name="Kohout C."/>
            <person name="Waligurski E."/>
            <person name="Pamer E.G."/>
        </authorList>
    </citation>
    <scope>NUCLEOTIDE SEQUENCE</scope>
    <source>
        <strain evidence="2">DFI.7.46</strain>
    </source>
</reference>
<dbReference type="SUPFAM" id="SSF49777">
    <property type="entry name" value="PEBP-like"/>
    <property type="match status" value="1"/>
</dbReference>
<dbReference type="InterPro" id="IPR005247">
    <property type="entry name" value="YbhB_YbcL/LppC-like"/>
</dbReference>
<dbReference type="EMBL" id="JAKNHJ010000011">
    <property type="protein sequence ID" value="MCG4618149.1"/>
    <property type="molecule type" value="Genomic_DNA"/>
</dbReference>
<dbReference type="Pfam" id="PF01161">
    <property type="entry name" value="PBP"/>
    <property type="match status" value="1"/>
</dbReference>
<dbReference type="RefSeq" id="WP_238128136.1">
    <property type="nucleotide sequence ID" value="NZ_JAHAJB010000002.1"/>
</dbReference>
<gene>
    <name evidence="2" type="ORF">L0M99_06540</name>
</gene>
<dbReference type="InterPro" id="IPR036610">
    <property type="entry name" value="PEBP-like_sf"/>
</dbReference>
<dbReference type="GO" id="GO:0004860">
    <property type="term" value="F:protein kinase inhibitor activity"/>
    <property type="evidence" value="ECO:0007669"/>
    <property type="project" value="UniProtKB-KW"/>
</dbReference>
<name>A0AAJ1BC31_9ACTO</name>
<evidence type="ECO:0000313" key="3">
    <source>
        <dbReference type="Proteomes" id="UP001200537"/>
    </source>
</evidence>
<keyword evidence="2" id="KW-0649">Protein kinase inhibitor</keyword>
<dbReference type="NCBIfam" id="TIGR00481">
    <property type="entry name" value="YbhB/YbcL family Raf kinase inhibitor-like protein"/>
    <property type="match status" value="1"/>
</dbReference>
<dbReference type="PANTHER" id="PTHR30289:SF1">
    <property type="entry name" value="PEBP (PHOSPHATIDYLETHANOLAMINE-BINDING PROTEIN) FAMILY PROTEIN"/>
    <property type="match status" value="1"/>
</dbReference>
<dbReference type="CDD" id="cd00865">
    <property type="entry name" value="PEBP_bact_arch"/>
    <property type="match status" value="1"/>
</dbReference>
<protein>
    <submittedName>
        <fullName evidence="2">YbhB/YbcL family Raf kinase inhibitor-like protein</fullName>
    </submittedName>
</protein>
<dbReference type="Gene3D" id="3.90.280.10">
    <property type="entry name" value="PEBP-like"/>
    <property type="match status" value="1"/>
</dbReference>
<dbReference type="PANTHER" id="PTHR30289">
    <property type="entry name" value="UNCHARACTERIZED PROTEIN YBCL-RELATED"/>
    <property type="match status" value="1"/>
</dbReference>
<accession>A0AAJ1BC31</accession>